<sequence>MQEGNGLSRDQLDFVLDDRRQVYTRHGGVRLPTDLGDGLAAYLPNTPFSDQPYRVVSKFRCDNKEQLITIYLARVAKGRDGIKDLIALMRIAQKRYGELYGCTPGR</sequence>
<accession>A0A1G7YL34</accession>
<evidence type="ECO:0000313" key="2">
    <source>
        <dbReference type="Proteomes" id="UP000199202"/>
    </source>
</evidence>
<organism evidence="1 2">
    <name type="scientific">Nonomuraea jiangxiensis</name>
    <dbReference type="NCBI Taxonomy" id="633440"/>
    <lineage>
        <taxon>Bacteria</taxon>
        <taxon>Bacillati</taxon>
        <taxon>Actinomycetota</taxon>
        <taxon>Actinomycetes</taxon>
        <taxon>Streptosporangiales</taxon>
        <taxon>Streptosporangiaceae</taxon>
        <taxon>Nonomuraea</taxon>
    </lineage>
</organism>
<dbReference type="STRING" id="633440.SAMN05421869_101152"/>
<name>A0A1G7YL34_9ACTN</name>
<reference evidence="1 2" key="1">
    <citation type="submission" date="2016-10" db="EMBL/GenBank/DDBJ databases">
        <authorList>
            <person name="de Groot N.N."/>
        </authorList>
    </citation>
    <scope>NUCLEOTIDE SEQUENCE [LARGE SCALE GENOMIC DNA]</scope>
    <source>
        <strain evidence="1 2">CGMCC 4.6533</strain>
    </source>
</reference>
<dbReference type="AlphaFoldDB" id="A0A1G7YL34"/>
<evidence type="ECO:0000313" key="1">
    <source>
        <dbReference type="EMBL" id="SDG97248.1"/>
    </source>
</evidence>
<gene>
    <name evidence="1" type="ORF">SAMN05421869_101152</name>
</gene>
<protein>
    <submittedName>
        <fullName evidence="1">Uncharacterized protein</fullName>
    </submittedName>
</protein>
<dbReference type="EMBL" id="FNDJ01000001">
    <property type="protein sequence ID" value="SDG97248.1"/>
    <property type="molecule type" value="Genomic_DNA"/>
</dbReference>
<dbReference type="Proteomes" id="UP000199202">
    <property type="component" value="Unassembled WGS sequence"/>
</dbReference>
<dbReference type="RefSeq" id="WP_143043538.1">
    <property type="nucleotide sequence ID" value="NZ_FNDJ01000001.1"/>
</dbReference>
<keyword evidence="2" id="KW-1185">Reference proteome</keyword>
<proteinExistence type="predicted"/>
<dbReference type="OrthoDB" id="3522417at2"/>